<proteinExistence type="inferred from homology"/>
<dbReference type="SUPFAM" id="SSF88659">
    <property type="entry name" value="Sigma3 and sigma4 domains of RNA polymerase sigma factors"/>
    <property type="match status" value="1"/>
</dbReference>
<comment type="subunit">
    <text evidence="2">Interacts transiently with the RNA polymerase catalytic core formed by RpoA, RpoB, RpoC and RpoZ (2 alpha, 1 beta, 1 beta' and 1 omega subunit) to form the RNA polymerase holoenzyme that can initiate transcription.</text>
</comment>
<evidence type="ECO:0000256" key="3">
    <source>
        <dbReference type="ARBA" id="ARBA00023015"/>
    </source>
</evidence>
<reference evidence="7 8" key="1">
    <citation type="submission" date="2017-05" db="EMBL/GenBank/DDBJ databases">
        <title>Full genome sequence of Pseudorhodoplanes sinuspersici.</title>
        <authorList>
            <person name="Dastgheib S.M.M."/>
            <person name="Shavandi M."/>
            <person name="Tirandaz H."/>
        </authorList>
    </citation>
    <scope>NUCLEOTIDE SEQUENCE [LARGE SCALE GENOMIC DNA]</scope>
    <source>
        <strain evidence="7 8">RIPI110</strain>
    </source>
</reference>
<dbReference type="SUPFAM" id="SSF88946">
    <property type="entry name" value="Sigma2 domain of RNA polymerase sigma factors"/>
    <property type="match status" value="1"/>
</dbReference>
<keyword evidence="8" id="KW-1185">Reference proteome</keyword>
<dbReference type="PANTHER" id="PTHR43133:SF8">
    <property type="entry name" value="RNA POLYMERASE SIGMA FACTOR HI_1459-RELATED"/>
    <property type="match status" value="1"/>
</dbReference>
<dbReference type="GO" id="GO:0016987">
    <property type="term" value="F:sigma factor activity"/>
    <property type="evidence" value="ECO:0007669"/>
    <property type="project" value="UniProtKB-KW"/>
</dbReference>
<dbReference type="STRING" id="1235591.CAK95_05430"/>
<dbReference type="Gene3D" id="3.10.450.50">
    <property type="match status" value="1"/>
</dbReference>
<dbReference type="RefSeq" id="WP_086087008.1">
    <property type="nucleotide sequence ID" value="NZ_CP021112.1"/>
</dbReference>
<sequence>MSAGPPSSHGDHRAQLLAQAEELRPELHRYCARLMGSVIDGEDVVQDTLVRAFVALEEFELSGVEETPSLRPWLFRIAHNRALDLLRSRAVRAAEPIDDAADVADQTSPDPVEMLMRQEAIKTAVSRFAELPTLQRSVVVLKDVLGESLTDIATLLDLTVDAVKGHLARGRARLREINAQAAVLLEARPASAAVARYAALFNQRDWDGLRALLADDVKLKQSSHPLRAGTAEVGSFFTIYGKIDGLWFAPAWLEGREVIAVFENRADPKPSYVMWLEWREGRISFIRDYRYVRYVIADAELAGAAKPASEGTAH</sequence>
<dbReference type="InterPro" id="IPR039425">
    <property type="entry name" value="RNA_pol_sigma-70-like"/>
</dbReference>
<dbReference type="Pfam" id="PF08281">
    <property type="entry name" value="Sigma70_r4_2"/>
    <property type="match status" value="1"/>
</dbReference>
<evidence type="ECO:0000313" key="7">
    <source>
        <dbReference type="EMBL" id="ARP98584.1"/>
    </source>
</evidence>
<dbReference type="InterPro" id="IPR007627">
    <property type="entry name" value="RNA_pol_sigma70_r2"/>
</dbReference>
<dbReference type="InterPro" id="IPR032710">
    <property type="entry name" value="NTF2-like_dom_sf"/>
</dbReference>
<dbReference type="NCBIfam" id="TIGR02937">
    <property type="entry name" value="sigma70-ECF"/>
    <property type="match status" value="1"/>
</dbReference>
<evidence type="ECO:0000256" key="2">
    <source>
        <dbReference type="ARBA" id="ARBA00011344"/>
    </source>
</evidence>
<keyword evidence="3" id="KW-0805">Transcription regulation</keyword>
<comment type="similarity">
    <text evidence="1">Belongs to the sigma-70 factor family. ECF subfamily.</text>
</comment>
<dbReference type="SUPFAM" id="SSF54427">
    <property type="entry name" value="NTF2-like"/>
    <property type="match status" value="1"/>
</dbReference>
<dbReference type="GO" id="GO:0003677">
    <property type="term" value="F:DNA binding"/>
    <property type="evidence" value="ECO:0007669"/>
    <property type="project" value="UniProtKB-KW"/>
</dbReference>
<dbReference type="Gene3D" id="1.10.1740.10">
    <property type="match status" value="1"/>
</dbReference>
<name>A0A1W6ZP81_9HYPH</name>
<dbReference type="InterPro" id="IPR013325">
    <property type="entry name" value="RNA_pol_sigma_r2"/>
</dbReference>
<keyword evidence="6" id="KW-0804">Transcription</keyword>
<dbReference type="GO" id="GO:0006352">
    <property type="term" value="P:DNA-templated transcription initiation"/>
    <property type="evidence" value="ECO:0007669"/>
    <property type="project" value="InterPro"/>
</dbReference>
<protein>
    <submittedName>
        <fullName evidence="7">RNA polymerase subunit sigma-70</fullName>
    </submittedName>
</protein>
<dbReference type="EMBL" id="CP021112">
    <property type="protein sequence ID" value="ARP98584.1"/>
    <property type="molecule type" value="Genomic_DNA"/>
</dbReference>
<dbReference type="Proteomes" id="UP000194137">
    <property type="component" value="Chromosome"/>
</dbReference>
<evidence type="ECO:0000313" key="8">
    <source>
        <dbReference type="Proteomes" id="UP000194137"/>
    </source>
</evidence>
<dbReference type="PANTHER" id="PTHR43133">
    <property type="entry name" value="RNA POLYMERASE ECF-TYPE SIGMA FACTO"/>
    <property type="match status" value="1"/>
</dbReference>
<evidence type="ECO:0000256" key="1">
    <source>
        <dbReference type="ARBA" id="ARBA00010641"/>
    </source>
</evidence>
<dbReference type="InterPro" id="IPR013324">
    <property type="entry name" value="RNA_pol_sigma_r3/r4-like"/>
</dbReference>
<keyword evidence="4" id="KW-0731">Sigma factor</keyword>
<keyword evidence="5" id="KW-0238">DNA-binding</keyword>
<dbReference type="InterPro" id="IPR014284">
    <property type="entry name" value="RNA_pol_sigma-70_dom"/>
</dbReference>
<evidence type="ECO:0000256" key="4">
    <source>
        <dbReference type="ARBA" id="ARBA00023082"/>
    </source>
</evidence>
<dbReference type="OrthoDB" id="7193272at2"/>
<evidence type="ECO:0000256" key="5">
    <source>
        <dbReference type="ARBA" id="ARBA00023125"/>
    </source>
</evidence>
<dbReference type="Pfam" id="PF04542">
    <property type="entry name" value="Sigma70_r2"/>
    <property type="match status" value="1"/>
</dbReference>
<evidence type="ECO:0000256" key="6">
    <source>
        <dbReference type="ARBA" id="ARBA00023163"/>
    </source>
</evidence>
<dbReference type="KEGG" id="psin:CAK95_05430"/>
<dbReference type="Gene3D" id="1.10.10.10">
    <property type="entry name" value="Winged helix-like DNA-binding domain superfamily/Winged helix DNA-binding domain"/>
    <property type="match status" value="1"/>
</dbReference>
<dbReference type="InterPro" id="IPR036388">
    <property type="entry name" value="WH-like_DNA-bd_sf"/>
</dbReference>
<dbReference type="AlphaFoldDB" id="A0A1W6ZP81"/>
<organism evidence="7 8">
    <name type="scientific">Pseudorhodoplanes sinuspersici</name>
    <dbReference type="NCBI Taxonomy" id="1235591"/>
    <lineage>
        <taxon>Bacteria</taxon>
        <taxon>Pseudomonadati</taxon>
        <taxon>Pseudomonadota</taxon>
        <taxon>Alphaproteobacteria</taxon>
        <taxon>Hyphomicrobiales</taxon>
        <taxon>Pseudorhodoplanes</taxon>
    </lineage>
</organism>
<dbReference type="InterPro" id="IPR013249">
    <property type="entry name" value="RNA_pol_sigma70_r4_t2"/>
</dbReference>
<gene>
    <name evidence="7" type="ORF">CAK95_05430</name>
</gene>
<accession>A0A1W6ZP81</accession>